<dbReference type="PANTHER" id="PTHR42718">
    <property type="entry name" value="MAJOR FACILITATOR SUPERFAMILY MULTIDRUG TRANSPORTER MFSC"/>
    <property type="match status" value="1"/>
</dbReference>
<evidence type="ECO:0000256" key="5">
    <source>
        <dbReference type="ARBA" id="ARBA00022989"/>
    </source>
</evidence>
<reference evidence="11" key="1">
    <citation type="journal article" date="2019" name="Int. J. Syst. Evol. Microbiol.">
        <title>The Global Catalogue of Microorganisms (GCM) 10K type strain sequencing project: providing services to taxonomists for standard genome sequencing and annotation.</title>
        <authorList>
            <consortium name="The Broad Institute Genomics Platform"/>
            <consortium name="The Broad Institute Genome Sequencing Center for Infectious Disease"/>
            <person name="Wu L."/>
            <person name="Ma J."/>
        </authorList>
    </citation>
    <scope>NUCLEOTIDE SEQUENCE [LARGE SCALE GENOMIC DNA]</scope>
    <source>
        <strain evidence="11">CGMCC 4.7241</strain>
    </source>
</reference>
<feature type="transmembrane region" description="Helical" evidence="8">
    <location>
        <begin position="110"/>
        <end position="130"/>
    </location>
</feature>
<evidence type="ECO:0000313" key="10">
    <source>
        <dbReference type="EMBL" id="MFC3763793.1"/>
    </source>
</evidence>
<dbReference type="Pfam" id="PF07690">
    <property type="entry name" value="MFS_1"/>
    <property type="match status" value="2"/>
</dbReference>
<feature type="region of interest" description="Disordered" evidence="7">
    <location>
        <begin position="457"/>
        <end position="477"/>
    </location>
</feature>
<feature type="transmembrane region" description="Helical" evidence="8">
    <location>
        <begin position="137"/>
        <end position="156"/>
    </location>
</feature>
<feature type="transmembrane region" description="Helical" evidence="8">
    <location>
        <begin position="331"/>
        <end position="349"/>
    </location>
</feature>
<dbReference type="Gene3D" id="1.20.1250.20">
    <property type="entry name" value="MFS general substrate transporter like domains"/>
    <property type="match status" value="1"/>
</dbReference>
<feature type="transmembrane region" description="Helical" evidence="8">
    <location>
        <begin position="81"/>
        <end position="98"/>
    </location>
</feature>
<feature type="transmembrane region" description="Helical" evidence="8">
    <location>
        <begin position="267"/>
        <end position="286"/>
    </location>
</feature>
<dbReference type="CDD" id="cd17321">
    <property type="entry name" value="MFS_MMR_MDR_like"/>
    <property type="match status" value="1"/>
</dbReference>
<comment type="caution">
    <text evidence="10">The sequence shown here is derived from an EMBL/GenBank/DDBJ whole genome shotgun (WGS) entry which is preliminary data.</text>
</comment>
<organism evidence="10 11">
    <name type="scientific">Tenggerimyces flavus</name>
    <dbReference type="NCBI Taxonomy" id="1708749"/>
    <lineage>
        <taxon>Bacteria</taxon>
        <taxon>Bacillati</taxon>
        <taxon>Actinomycetota</taxon>
        <taxon>Actinomycetes</taxon>
        <taxon>Propionibacteriales</taxon>
        <taxon>Nocardioidaceae</taxon>
        <taxon>Tenggerimyces</taxon>
    </lineage>
</organism>
<feature type="transmembrane region" description="Helical" evidence="8">
    <location>
        <begin position="404"/>
        <end position="423"/>
    </location>
</feature>
<evidence type="ECO:0000256" key="1">
    <source>
        <dbReference type="ARBA" id="ARBA00004651"/>
    </source>
</evidence>
<keyword evidence="5 8" id="KW-1133">Transmembrane helix</keyword>
<comment type="subcellular location">
    <subcellularLocation>
        <location evidence="1">Cell membrane</location>
        <topology evidence="1">Multi-pass membrane protein</topology>
    </subcellularLocation>
</comment>
<feature type="transmembrane region" description="Helical" evidence="8">
    <location>
        <begin position="200"/>
        <end position="219"/>
    </location>
</feature>
<feature type="transmembrane region" description="Helical" evidence="8">
    <location>
        <begin position="12"/>
        <end position="32"/>
    </location>
</feature>
<dbReference type="PROSITE" id="PS50850">
    <property type="entry name" value="MFS"/>
    <property type="match status" value="1"/>
</dbReference>
<keyword evidence="11" id="KW-1185">Reference proteome</keyword>
<dbReference type="NCBIfam" id="TIGR00711">
    <property type="entry name" value="efflux_EmrB"/>
    <property type="match status" value="1"/>
</dbReference>
<dbReference type="EMBL" id="JBHRZH010000020">
    <property type="protein sequence ID" value="MFC3763793.1"/>
    <property type="molecule type" value="Genomic_DNA"/>
</dbReference>
<feature type="transmembrane region" description="Helical" evidence="8">
    <location>
        <begin position="435"/>
        <end position="453"/>
    </location>
</feature>
<dbReference type="SUPFAM" id="SSF103473">
    <property type="entry name" value="MFS general substrate transporter"/>
    <property type="match status" value="2"/>
</dbReference>
<evidence type="ECO:0000256" key="4">
    <source>
        <dbReference type="ARBA" id="ARBA00022692"/>
    </source>
</evidence>
<feature type="transmembrane region" description="Helical" evidence="8">
    <location>
        <begin position="361"/>
        <end position="383"/>
    </location>
</feature>
<keyword evidence="2" id="KW-0813">Transport</keyword>
<dbReference type="InterPro" id="IPR004638">
    <property type="entry name" value="EmrB-like"/>
</dbReference>
<feature type="domain" description="Major facilitator superfamily (MFS) profile" evidence="9">
    <location>
        <begin position="14"/>
        <end position="459"/>
    </location>
</feature>
<dbReference type="Proteomes" id="UP001595699">
    <property type="component" value="Unassembled WGS sequence"/>
</dbReference>
<evidence type="ECO:0000259" key="9">
    <source>
        <dbReference type="PROSITE" id="PS50850"/>
    </source>
</evidence>
<dbReference type="PRINTS" id="PR01036">
    <property type="entry name" value="TCRTETB"/>
</dbReference>
<dbReference type="InterPro" id="IPR020846">
    <property type="entry name" value="MFS_dom"/>
</dbReference>
<feature type="transmembrane region" description="Helical" evidence="8">
    <location>
        <begin position="52"/>
        <end position="69"/>
    </location>
</feature>
<gene>
    <name evidence="10" type="ORF">ACFOUW_23340</name>
</gene>
<dbReference type="PANTHER" id="PTHR42718:SF42">
    <property type="entry name" value="EXPORT PROTEIN"/>
    <property type="match status" value="1"/>
</dbReference>
<accession>A0ABV7YI86</accession>
<protein>
    <submittedName>
        <fullName evidence="10">MFS transporter</fullName>
    </submittedName>
</protein>
<evidence type="ECO:0000256" key="3">
    <source>
        <dbReference type="ARBA" id="ARBA00022475"/>
    </source>
</evidence>
<evidence type="ECO:0000313" key="11">
    <source>
        <dbReference type="Proteomes" id="UP001595699"/>
    </source>
</evidence>
<dbReference type="InterPro" id="IPR011701">
    <property type="entry name" value="MFS"/>
</dbReference>
<evidence type="ECO:0000256" key="8">
    <source>
        <dbReference type="SAM" id="Phobius"/>
    </source>
</evidence>
<evidence type="ECO:0000256" key="2">
    <source>
        <dbReference type="ARBA" id="ARBA00022448"/>
    </source>
</evidence>
<dbReference type="Gene3D" id="1.20.1720.10">
    <property type="entry name" value="Multidrug resistance protein D"/>
    <property type="match status" value="1"/>
</dbReference>
<feature type="transmembrane region" description="Helical" evidence="8">
    <location>
        <begin position="306"/>
        <end position="324"/>
    </location>
</feature>
<feature type="transmembrane region" description="Helical" evidence="8">
    <location>
        <begin position="168"/>
        <end position="188"/>
    </location>
</feature>
<keyword evidence="4 8" id="KW-0812">Transmembrane</keyword>
<dbReference type="RefSeq" id="WP_205118661.1">
    <property type="nucleotide sequence ID" value="NZ_JAFBCM010000001.1"/>
</dbReference>
<keyword evidence="3" id="KW-1003">Cell membrane</keyword>
<proteinExistence type="predicted"/>
<dbReference type="InterPro" id="IPR036259">
    <property type="entry name" value="MFS_trans_sf"/>
</dbReference>
<evidence type="ECO:0000256" key="6">
    <source>
        <dbReference type="ARBA" id="ARBA00023136"/>
    </source>
</evidence>
<evidence type="ECO:0000256" key="7">
    <source>
        <dbReference type="SAM" id="MobiDB-lite"/>
    </source>
</evidence>
<name>A0ABV7YI86_9ACTN</name>
<feature type="transmembrane region" description="Helical" evidence="8">
    <location>
        <begin position="225"/>
        <end position="247"/>
    </location>
</feature>
<sequence length="477" mass="49662">MSTESPPSRMRWLTVVTVSVALFMVTLDNLIVTVGLSTIRADLGASLESLEWTVNAYTLAFAVALIPAASLGDRFGRKKTFIAGLALFTAASAAAALAPNVDLLVAARMLQGVGGAVIAPLTLTLLAAGVPKEKRGIALGIWSAISGVAVAMGPLVGGAVIEIASWHWMFWINVPIGLILIPAVVRQIKESYGEKAPLDLPGFAFVGLGLLGVVFGLIRGEAEGWTSPLIVGSIGAGVVLLALFVWWERRTLSPMVPLNLFQNRGFVVTNLVGFFMMFGTFGSIFLLSQQLQFLFGYDALDTGLRMLVWTGATLAVAPFAGPLAERYGPRLFMAGGLALQAIALTWIAFVSELGMSWTELIGPFVLAGVGMALVFAPSASAVLASVRPERAGQASGVNNAIREVGAVFGVAVLGTVFAANGAFDSPQAFLDGTFPAVLAGAAVTGLGALVALLHRSSHPQPGPTKTDATPELVGQPH</sequence>
<keyword evidence="6 8" id="KW-0472">Membrane</keyword>